<sequence length="263" mass="28650">MLLLLIAVPVGAGDLDLHGHFTPGGLVFGRTCADCQVVFQGRQVPVTATGDFIIGFARDAALTKELLVQTPDGQVRQQPLQLEPRDYRMQRIDGISQRLMEPSPEDLERIGREAVEIAAVRQQFKVHRNFLEAFSWPLTGRITGVYGSQRIFNGEPRQPHFGIDIAAPTGTPVKAPAGGVVTYAHPGMFFAGTTLVVNHGHGLSSTFLHLHEILVEVGQEVTQGQIIATVGATGRVTGPHLDWRLNWFDVRLDPALLVGAMPN</sequence>
<dbReference type="InterPro" id="IPR011055">
    <property type="entry name" value="Dup_hybrid_motif"/>
</dbReference>
<dbReference type="Pfam" id="PF01551">
    <property type="entry name" value="Peptidase_M23"/>
    <property type="match status" value="1"/>
</dbReference>
<evidence type="ECO:0000313" key="2">
    <source>
        <dbReference type="EMBL" id="MBD1400375.1"/>
    </source>
</evidence>
<evidence type="ECO:0000259" key="1">
    <source>
        <dbReference type="Pfam" id="PF01551"/>
    </source>
</evidence>
<dbReference type="PANTHER" id="PTHR21666:SF285">
    <property type="entry name" value="M23 FAMILY METALLOPEPTIDASE"/>
    <property type="match status" value="1"/>
</dbReference>
<protein>
    <submittedName>
        <fullName evidence="2">M23 family metallopeptidase</fullName>
    </submittedName>
</protein>
<dbReference type="SUPFAM" id="SSF51261">
    <property type="entry name" value="Duplicated hybrid motif"/>
    <property type="match status" value="1"/>
</dbReference>
<dbReference type="AlphaFoldDB" id="A0A8J6QRQ0"/>
<dbReference type="Proteomes" id="UP000632828">
    <property type="component" value="Unassembled WGS sequence"/>
</dbReference>
<feature type="domain" description="M23ase beta-sheet core" evidence="1">
    <location>
        <begin position="159"/>
        <end position="254"/>
    </location>
</feature>
<reference evidence="2" key="1">
    <citation type="submission" date="2020-09" db="EMBL/GenBank/DDBJ databases">
        <title>Pelobacter alkaliphilus sp. nov., a novel anaerobic arsenate-reducing bacterium from terrestrial mud volcano.</title>
        <authorList>
            <person name="Khomyakova M.A."/>
            <person name="Merkel A.Y."/>
            <person name="Slobodkin A.I."/>
        </authorList>
    </citation>
    <scope>NUCLEOTIDE SEQUENCE</scope>
    <source>
        <strain evidence="2">M08fum</strain>
    </source>
</reference>
<keyword evidence="3" id="KW-1185">Reference proteome</keyword>
<dbReference type="EMBL" id="JACWUN010000006">
    <property type="protein sequence ID" value="MBD1400375.1"/>
    <property type="molecule type" value="Genomic_DNA"/>
</dbReference>
<dbReference type="CDD" id="cd12797">
    <property type="entry name" value="M23_peptidase"/>
    <property type="match status" value="1"/>
</dbReference>
<comment type="caution">
    <text evidence="2">The sequence shown here is derived from an EMBL/GenBank/DDBJ whole genome shotgun (WGS) entry which is preliminary data.</text>
</comment>
<organism evidence="2 3">
    <name type="scientific">Pelovirga terrestris</name>
    <dbReference type="NCBI Taxonomy" id="2771352"/>
    <lineage>
        <taxon>Bacteria</taxon>
        <taxon>Pseudomonadati</taxon>
        <taxon>Thermodesulfobacteriota</taxon>
        <taxon>Desulfuromonadia</taxon>
        <taxon>Geobacterales</taxon>
        <taxon>Geobacteraceae</taxon>
        <taxon>Pelovirga</taxon>
    </lineage>
</organism>
<accession>A0A8J6QRQ0</accession>
<dbReference type="Gene3D" id="2.70.70.10">
    <property type="entry name" value="Glucose Permease (Domain IIA)"/>
    <property type="match status" value="1"/>
</dbReference>
<gene>
    <name evidence="2" type="ORF">ICT70_06800</name>
</gene>
<dbReference type="InterPro" id="IPR050570">
    <property type="entry name" value="Cell_wall_metabolism_enzyme"/>
</dbReference>
<dbReference type="PANTHER" id="PTHR21666">
    <property type="entry name" value="PEPTIDASE-RELATED"/>
    <property type="match status" value="1"/>
</dbReference>
<evidence type="ECO:0000313" key="3">
    <source>
        <dbReference type="Proteomes" id="UP000632828"/>
    </source>
</evidence>
<dbReference type="InterPro" id="IPR016047">
    <property type="entry name" value="M23ase_b-sheet_dom"/>
</dbReference>
<dbReference type="GO" id="GO:0004222">
    <property type="term" value="F:metalloendopeptidase activity"/>
    <property type="evidence" value="ECO:0007669"/>
    <property type="project" value="TreeGrafter"/>
</dbReference>
<dbReference type="FunFam" id="2.70.70.10:FF:000019">
    <property type="entry name" value="M23 family peptidase"/>
    <property type="match status" value="1"/>
</dbReference>
<name>A0A8J6QRQ0_9BACT</name>
<proteinExistence type="predicted"/>